<organism evidence="1 2">
    <name type="scientific">Salix purpurea</name>
    <name type="common">Purple osier willow</name>
    <dbReference type="NCBI Taxonomy" id="77065"/>
    <lineage>
        <taxon>Eukaryota</taxon>
        <taxon>Viridiplantae</taxon>
        <taxon>Streptophyta</taxon>
        <taxon>Embryophyta</taxon>
        <taxon>Tracheophyta</taxon>
        <taxon>Spermatophyta</taxon>
        <taxon>Magnoliopsida</taxon>
        <taxon>eudicotyledons</taxon>
        <taxon>Gunneridae</taxon>
        <taxon>Pentapetalae</taxon>
        <taxon>rosids</taxon>
        <taxon>fabids</taxon>
        <taxon>Malpighiales</taxon>
        <taxon>Salicaceae</taxon>
        <taxon>Saliceae</taxon>
        <taxon>Salix</taxon>
    </lineage>
</organism>
<dbReference type="EMBL" id="JAPFFK010000014">
    <property type="protein sequence ID" value="KAJ6719590.1"/>
    <property type="molecule type" value="Genomic_DNA"/>
</dbReference>
<dbReference type="AlphaFoldDB" id="A0A9Q0TXJ0"/>
<dbReference type="Proteomes" id="UP001151532">
    <property type="component" value="Chromosome 10"/>
</dbReference>
<reference evidence="1" key="2">
    <citation type="journal article" date="2023" name="Int. J. Mol. Sci.">
        <title>De Novo Assembly and Annotation of 11 Diverse Shrub Willow (Salix) Genomes Reveals Novel Gene Organization in Sex-Linked Regions.</title>
        <authorList>
            <person name="Hyden B."/>
            <person name="Feng K."/>
            <person name="Yates T.B."/>
            <person name="Jawdy S."/>
            <person name="Cereghino C."/>
            <person name="Smart L.B."/>
            <person name="Muchero W."/>
        </authorList>
    </citation>
    <scope>NUCLEOTIDE SEQUENCE</scope>
    <source>
        <tissue evidence="1">Shoot tip</tissue>
    </source>
</reference>
<keyword evidence="2" id="KW-1185">Reference proteome</keyword>
<sequence length="70" mass="7417">MIALCDVSKKFSRSVSAPNITLITAKLCALIPIAFVLDDTCILLSFSKSFPLSTASNVFACVASRTFASV</sequence>
<comment type="caution">
    <text evidence="1">The sequence shown here is derived from an EMBL/GenBank/DDBJ whole genome shotgun (WGS) entry which is preliminary data.</text>
</comment>
<name>A0A9Q0TXJ0_SALPP</name>
<gene>
    <name evidence="1" type="ORF">OIU79_007271</name>
</gene>
<evidence type="ECO:0000313" key="1">
    <source>
        <dbReference type="EMBL" id="KAJ6719590.1"/>
    </source>
</evidence>
<accession>A0A9Q0TXJ0</accession>
<protein>
    <submittedName>
        <fullName evidence="1">Uncharacterized protein</fullName>
    </submittedName>
</protein>
<proteinExistence type="predicted"/>
<evidence type="ECO:0000313" key="2">
    <source>
        <dbReference type="Proteomes" id="UP001151532"/>
    </source>
</evidence>
<reference evidence="1" key="1">
    <citation type="submission" date="2022-11" db="EMBL/GenBank/DDBJ databases">
        <authorList>
            <person name="Hyden B.L."/>
            <person name="Feng K."/>
            <person name="Yates T."/>
            <person name="Jawdy S."/>
            <person name="Smart L.B."/>
            <person name="Muchero W."/>
        </authorList>
    </citation>
    <scope>NUCLEOTIDE SEQUENCE</scope>
    <source>
        <tissue evidence="1">Shoot tip</tissue>
    </source>
</reference>